<evidence type="ECO:0000256" key="1">
    <source>
        <dbReference type="SAM" id="MobiDB-lite"/>
    </source>
</evidence>
<dbReference type="Proteomes" id="UP000269721">
    <property type="component" value="Unassembled WGS sequence"/>
</dbReference>
<dbReference type="EMBL" id="KZ994613">
    <property type="protein sequence ID" value="RKO92498.1"/>
    <property type="molecule type" value="Genomic_DNA"/>
</dbReference>
<organism evidence="2 3">
    <name type="scientific">Blyttiomyces helicus</name>
    <dbReference type="NCBI Taxonomy" id="388810"/>
    <lineage>
        <taxon>Eukaryota</taxon>
        <taxon>Fungi</taxon>
        <taxon>Fungi incertae sedis</taxon>
        <taxon>Chytridiomycota</taxon>
        <taxon>Chytridiomycota incertae sedis</taxon>
        <taxon>Chytridiomycetes</taxon>
        <taxon>Chytridiomycetes incertae sedis</taxon>
        <taxon>Blyttiomyces</taxon>
    </lineage>
</organism>
<accession>A0A4P9WLJ5</accession>
<evidence type="ECO:0000313" key="3">
    <source>
        <dbReference type="Proteomes" id="UP000269721"/>
    </source>
</evidence>
<feature type="compositionally biased region" description="Low complexity" evidence="1">
    <location>
        <begin position="30"/>
        <end position="43"/>
    </location>
</feature>
<gene>
    <name evidence="2" type="ORF">BDK51DRAFT_28319</name>
</gene>
<protein>
    <submittedName>
        <fullName evidence="2">Uncharacterized protein</fullName>
    </submittedName>
</protein>
<feature type="region of interest" description="Disordered" evidence="1">
    <location>
        <begin position="26"/>
        <end position="48"/>
    </location>
</feature>
<evidence type="ECO:0000313" key="2">
    <source>
        <dbReference type="EMBL" id="RKO92498.1"/>
    </source>
</evidence>
<keyword evidence="3" id="KW-1185">Reference proteome</keyword>
<proteinExistence type="predicted"/>
<dbReference type="AlphaFoldDB" id="A0A4P9WLJ5"/>
<name>A0A4P9WLJ5_9FUNG</name>
<sequence length="330" mass="35503">MHITAKQTIYTSYPILCPVSPFPPVPPAHPSSNSSSTSARAKSIQSTEAHKLVKIHTSSFASGPRAPVGPVKRGVDGEGRVAHSGVVHPLFEPDTLVREPRSKTDLRELRARGGEGVEEGLRWVEAGCRKSEMQEFLSASGEEFEQGRLREVPRLGSVEPLERRVGDEGAGVRWCPVSLPDKATDLTVGEYPQALERGELRASAKEHLENLLCGHNRASFDSCCQVKARSFGHWSAKNFSSIESLCLLLRYAFSGAITTAALLKQLAGWAEPEAANERGSMEDPLALAFGELPCGAQDAVENLKNALGIGATGGFAGPLRDDDGGHFRLL</sequence>
<reference evidence="3" key="1">
    <citation type="journal article" date="2018" name="Nat. Microbiol.">
        <title>Leveraging single-cell genomics to expand the fungal tree of life.</title>
        <authorList>
            <person name="Ahrendt S.R."/>
            <person name="Quandt C.A."/>
            <person name="Ciobanu D."/>
            <person name="Clum A."/>
            <person name="Salamov A."/>
            <person name="Andreopoulos B."/>
            <person name="Cheng J.F."/>
            <person name="Woyke T."/>
            <person name="Pelin A."/>
            <person name="Henrissat B."/>
            <person name="Reynolds N.K."/>
            <person name="Benny G.L."/>
            <person name="Smith M.E."/>
            <person name="James T.Y."/>
            <person name="Grigoriev I.V."/>
        </authorList>
    </citation>
    <scope>NUCLEOTIDE SEQUENCE [LARGE SCALE GENOMIC DNA]</scope>
</reference>